<feature type="compositionally biased region" description="Basic and acidic residues" evidence="1">
    <location>
        <begin position="878"/>
        <end position="888"/>
    </location>
</feature>
<dbReference type="InterPro" id="IPR039467">
    <property type="entry name" value="TFIIIB_B''_Myb"/>
</dbReference>
<dbReference type="InterPro" id="IPR009057">
    <property type="entry name" value="Homeodomain-like_sf"/>
</dbReference>
<dbReference type="GO" id="GO:0070898">
    <property type="term" value="P:RNA polymerase III preinitiation complex assembly"/>
    <property type="evidence" value="ECO:0007669"/>
    <property type="project" value="TreeGrafter"/>
</dbReference>
<feature type="domain" description="SANT" evidence="2">
    <location>
        <begin position="777"/>
        <end position="825"/>
    </location>
</feature>
<dbReference type="GO" id="GO:0001156">
    <property type="term" value="F:TFIIIC-class transcription factor complex binding"/>
    <property type="evidence" value="ECO:0007669"/>
    <property type="project" value="TreeGrafter"/>
</dbReference>
<feature type="compositionally biased region" description="Basic residues" evidence="1">
    <location>
        <begin position="666"/>
        <end position="680"/>
    </location>
</feature>
<evidence type="ECO:0000313" key="3">
    <source>
        <dbReference type="EMBL" id="PKA60676.1"/>
    </source>
</evidence>
<evidence type="ECO:0000259" key="2">
    <source>
        <dbReference type="PROSITE" id="PS51293"/>
    </source>
</evidence>
<feature type="region of interest" description="Disordered" evidence="1">
    <location>
        <begin position="566"/>
        <end position="683"/>
    </location>
</feature>
<feature type="region of interest" description="Disordered" evidence="1">
    <location>
        <begin position="858"/>
        <end position="902"/>
    </location>
</feature>
<dbReference type="SMART" id="SM00717">
    <property type="entry name" value="SANT"/>
    <property type="match status" value="1"/>
</dbReference>
<keyword evidence="4" id="KW-1185">Reference proteome</keyword>
<dbReference type="PROSITE" id="PS51293">
    <property type="entry name" value="SANT"/>
    <property type="match status" value="1"/>
</dbReference>
<dbReference type="AlphaFoldDB" id="A0A2I0AYS6"/>
<dbReference type="Proteomes" id="UP000236161">
    <property type="component" value="Unassembled WGS sequence"/>
</dbReference>
<dbReference type="InterPro" id="IPR001005">
    <property type="entry name" value="SANT/Myb"/>
</dbReference>
<accession>A0A2I0AYS6</accession>
<feature type="compositionally biased region" description="Polar residues" evidence="1">
    <location>
        <begin position="1"/>
        <end position="19"/>
    </location>
</feature>
<dbReference type="PANTHER" id="PTHR22929">
    <property type="entry name" value="RNA POLYMERASE III TRANSCRIPTION INITIATION FACTOR B"/>
    <property type="match status" value="1"/>
</dbReference>
<feature type="compositionally biased region" description="Basic and acidic residues" evidence="1">
    <location>
        <begin position="732"/>
        <end position="752"/>
    </location>
</feature>
<dbReference type="Gene3D" id="1.20.58.1880">
    <property type="match status" value="1"/>
</dbReference>
<dbReference type="GO" id="GO:0000126">
    <property type="term" value="C:transcription factor TFIIIB complex"/>
    <property type="evidence" value="ECO:0007669"/>
    <property type="project" value="TreeGrafter"/>
</dbReference>
<feature type="region of interest" description="Disordered" evidence="1">
    <location>
        <begin position="725"/>
        <end position="759"/>
    </location>
</feature>
<feature type="compositionally biased region" description="Basic residues" evidence="1">
    <location>
        <begin position="575"/>
        <end position="585"/>
    </location>
</feature>
<organism evidence="3 4">
    <name type="scientific">Apostasia shenzhenica</name>
    <dbReference type="NCBI Taxonomy" id="1088818"/>
    <lineage>
        <taxon>Eukaryota</taxon>
        <taxon>Viridiplantae</taxon>
        <taxon>Streptophyta</taxon>
        <taxon>Embryophyta</taxon>
        <taxon>Tracheophyta</taxon>
        <taxon>Spermatophyta</taxon>
        <taxon>Magnoliopsida</taxon>
        <taxon>Liliopsida</taxon>
        <taxon>Asparagales</taxon>
        <taxon>Orchidaceae</taxon>
        <taxon>Apostasioideae</taxon>
        <taxon>Apostasia</taxon>
    </lineage>
</organism>
<dbReference type="InterPro" id="IPR017884">
    <property type="entry name" value="SANT_dom"/>
</dbReference>
<sequence length="902" mass="99797">MFPVFNSVNNVSRPDTAQNGDAGIRNSDSDFDIFGSCKPTEKMVKFCPKPRTKTNSPLAVPSKPSASELPFTAAAFHDAANSSSPVNISVSISPGFPSSSVASPSHVRDLEGGAEYSLLNHLSQTERGELQQGTAGISECMDYIDENSQSASKSETMFQFRSKELVVQSPNSIHDLEDPGGILTSCFDSVLERSSEFHASSKSTDICNVPVKSIGTGGINAPPSKTDILNSEEMLNSSTVDESLYVANDVYDASMPTLNMSTSSSQPMAISSELLMTQNSFLTTKKSELNVEALKVAEVNPNLQVDSSKLQKEESTVSSTTESPNDIFLLSDIPTVKQKGKFQPKRLLVIKEGKKSKSVSFVIPKTGELAASTKCQPELSMHNSMKKHPFFVETMHGQFMDDSLGSLANSDRLSKVDNGGLAWEDAKESSDHDTLSQPILNSAEFGSSGFDSLLPETNVANSASIGTGPIESASSPLGSLLTGCDSMDAYDPAFLSGVIFESSTVQIHNSSSFDMIDERACVGTANHLSSQILMDNEHPEVGEVGQERHIFEEAVQPNLKEKCTLHEENSEARKSPMKRLNRNNKMKSNILDSISSDDEGDENATISGVDEENDDDDEDEDYKVEDRPRKRHRASKKSNVMLSEHEKETKNHKNVSRKSTSEGKAPQKKRLPRGSRRKSTSRQVNKALLEVPFDELDRSQLFLRDLIRLADVKERTSNKIAAVFKRSLPNQRNDRNEKNYSGEEQRQDHTGEDENESTHYAAPKLNYHTYMDRTNRTRWSKTDTELFYQAVQQFGADFTMIQVLFPTRSREQVKAKFKNEQRKHPMQIADALVCRTKDHSHFDKVIQHLQAQAELKAKLAENSNQTTNSPDEADNKEEENTKPNKAEQEVNGFVGSPNKEKS</sequence>
<dbReference type="PANTHER" id="PTHR22929:SF0">
    <property type="entry name" value="TRANSCRIPTION FACTOR TFIIIB COMPONENT B'' HOMOLOG"/>
    <property type="match status" value="1"/>
</dbReference>
<name>A0A2I0AYS6_9ASPA</name>
<feature type="region of interest" description="Disordered" evidence="1">
    <location>
        <begin position="1"/>
        <end position="25"/>
    </location>
</feature>
<dbReference type="OrthoDB" id="272624at2759"/>
<reference evidence="3 4" key="1">
    <citation type="journal article" date="2017" name="Nature">
        <title>The Apostasia genome and the evolution of orchids.</title>
        <authorList>
            <person name="Zhang G.Q."/>
            <person name="Liu K.W."/>
            <person name="Li Z."/>
            <person name="Lohaus R."/>
            <person name="Hsiao Y.Y."/>
            <person name="Niu S.C."/>
            <person name="Wang J.Y."/>
            <person name="Lin Y.C."/>
            <person name="Xu Q."/>
            <person name="Chen L.J."/>
            <person name="Yoshida K."/>
            <person name="Fujiwara S."/>
            <person name="Wang Z.W."/>
            <person name="Zhang Y.Q."/>
            <person name="Mitsuda N."/>
            <person name="Wang M."/>
            <person name="Liu G.H."/>
            <person name="Pecoraro L."/>
            <person name="Huang H.X."/>
            <person name="Xiao X.J."/>
            <person name="Lin M."/>
            <person name="Wu X.Y."/>
            <person name="Wu W.L."/>
            <person name="Chen Y.Y."/>
            <person name="Chang S.B."/>
            <person name="Sakamoto S."/>
            <person name="Ohme-Takagi M."/>
            <person name="Yagi M."/>
            <person name="Zeng S.J."/>
            <person name="Shen C.Y."/>
            <person name="Yeh C.M."/>
            <person name="Luo Y.B."/>
            <person name="Tsai W.C."/>
            <person name="Van de Peer Y."/>
            <person name="Liu Z.J."/>
        </authorList>
    </citation>
    <scope>NUCLEOTIDE SEQUENCE [LARGE SCALE GENOMIC DNA]</scope>
    <source>
        <strain evidence="4">cv. Shenzhen</strain>
        <tissue evidence="3">Stem</tissue>
    </source>
</reference>
<protein>
    <recommendedName>
        <fullName evidence="2">SANT domain-containing protein</fullName>
    </recommendedName>
</protein>
<dbReference type="Pfam" id="PF15963">
    <property type="entry name" value="Myb_DNA-bind_7"/>
    <property type="match status" value="1"/>
</dbReference>
<gene>
    <name evidence="3" type="ORF">AXF42_Ash006310</name>
</gene>
<dbReference type="SUPFAM" id="SSF46689">
    <property type="entry name" value="Homeodomain-like"/>
    <property type="match status" value="1"/>
</dbReference>
<dbReference type="EMBL" id="KZ451935">
    <property type="protein sequence ID" value="PKA60676.1"/>
    <property type="molecule type" value="Genomic_DNA"/>
</dbReference>
<feature type="compositionally biased region" description="Acidic residues" evidence="1">
    <location>
        <begin position="609"/>
        <end position="623"/>
    </location>
</feature>
<evidence type="ECO:0000256" key="1">
    <source>
        <dbReference type="SAM" id="MobiDB-lite"/>
    </source>
</evidence>
<proteinExistence type="predicted"/>
<dbReference type="CDD" id="cd00167">
    <property type="entry name" value="SANT"/>
    <property type="match status" value="1"/>
</dbReference>
<evidence type="ECO:0000313" key="4">
    <source>
        <dbReference type="Proteomes" id="UP000236161"/>
    </source>
</evidence>
<dbReference type="STRING" id="1088818.A0A2I0AYS6"/>